<protein>
    <submittedName>
        <fullName evidence="1">Uncharacterized protein</fullName>
    </submittedName>
</protein>
<gene>
    <name evidence="1" type="ORF">Zmor_016390</name>
</gene>
<organism evidence="1 2">
    <name type="scientific">Zophobas morio</name>
    <dbReference type="NCBI Taxonomy" id="2755281"/>
    <lineage>
        <taxon>Eukaryota</taxon>
        <taxon>Metazoa</taxon>
        <taxon>Ecdysozoa</taxon>
        <taxon>Arthropoda</taxon>
        <taxon>Hexapoda</taxon>
        <taxon>Insecta</taxon>
        <taxon>Pterygota</taxon>
        <taxon>Neoptera</taxon>
        <taxon>Endopterygota</taxon>
        <taxon>Coleoptera</taxon>
        <taxon>Polyphaga</taxon>
        <taxon>Cucujiformia</taxon>
        <taxon>Tenebrionidae</taxon>
        <taxon>Zophobas</taxon>
    </lineage>
</organism>
<evidence type="ECO:0000313" key="1">
    <source>
        <dbReference type="EMBL" id="KAJ3615473.1"/>
    </source>
</evidence>
<name>A0AA38LZC1_9CUCU</name>
<keyword evidence="2" id="KW-1185">Reference proteome</keyword>
<sequence length="85" mass="9811">MKFWNLLKKPAEDHRIEPSNERKVIFIRKASPLLSEGFLFKRRQGSLFHVFSVAKNAAKQLTASQSDFIGLVIVFTKSFLITMRV</sequence>
<evidence type="ECO:0000313" key="2">
    <source>
        <dbReference type="Proteomes" id="UP001168821"/>
    </source>
</evidence>
<dbReference type="AlphaFoldDB" id="A0AA38LZC1"/>
<comment type="caution">
    <text evidence="1">The sequence shown here is derived from an EMBL/GenBank/DDBJ whole genome shotgun (WGS) entry which is preliminary data.</text>
</comment>
<proteinExistence type="predicted"/>
<reference evidence="1" key="1">
    <citation type="journal article" date="2023" name="G3 (Bethesda)">
        <title>Whole genome assemblies of Zophobas morio and Tenebrio molitor.</title>
        <authorList>
            <person name="Kaur S."/>
            <person name="Stinson S.A."/>
            <person name="diCenzo G.C."/>
        </authorList>
    </citation>
    <scope>NUCLEOTIDE SEQUENCE</scope>
    <source>
        <strain evidence="1">QUZm001</strain>
    </source>
</reference>
<accession>A0AA38LZC1</accession>
<dbReference type="EMBL" id="JALNTZ010004120">
    <property type="protein sequence ID" value="KAJ3615473.1"/>
    <property type="molecule type" value="Genomic_DNA"/>
</dbReference>
<dbReference type="Proteomes" id="UP001168821">
    <property type="component" value="Unassembled WGS sequence"/>
</dbReference>